<dbReference type="NCBIfam" id="NF046018">
    <property type="entry name" value="HisPtaseChptBrucRhz"/>
    <property type="match status" value="1"/>
</dbReference>
<protein>
    <submittedName>
        <fullName evidence="2">Histidine phosphotransferase</fullName>
    </submittedName>
</protein>
<gene>
    <name evidence="2" type="ORF">NS226_07285</name>
</gene>
<dbReference type="STRING" id="401562.NS365_13465"/>
<dbReference type="RefSeq" id="WP_058634416.1">
    <property type="nucleotide sequence ID" value="NZ_LDPZ01000014.1"/>
</dbReference>
<reference evidence="2 3" key="1">
    <citation type="journal article" date="2016" name="Front. Microbiol.">
        <title>Genomic Resource of Rice Seed Associated Bacteria.</title>
        <authorList>
            <person name="Midha S."/>
            <person name="Bansal K."/>
            <person name="Sharma S."/>
            <person name="Kumar N."/>
            <person name="Patil P.P."/>
            <person name="Chaudhry V."/>
            <person name="Patil P.B."/>
        </authorList>
    </citation>
    <scope>NUCLEOTIDE SEQUENCE [LARGE SCALE GENOMIC DNA]</scope>
    <source>
        <strain evidence="2 3">NS226</strain>
    </source>
</reference>
<dbReference type="Proteomes" id="UP000078272">
    <property type="component" value="Unassembled WGS sequence"/>
</dbReference>
<dbReference type="EMBL" id="LDPZ01000014">
    <property type="protein sequence ID" value="KTQ96592.1"/>
    <property type="molecule type" value="Genomic_DNA"/>
</dbReference>
<dbReference type="OrthoDB" id="9803702at2"/>
<keyword evidence="2" id="KW-0808">Transferase</keyword>
<dbReference type="Gene3D" id="1.10.287.130">
    <property type="match status" value="1"/>
</dbReference>
<name>A0A175RAH7_9HYPH</name>
<dbReference type="Gene3D" id="3.30.565.10">
    <property type="entry name" value="Histidine kinase-like ATPase, C-terminal domain"/>
    <property type="match status" value="1"/>
</dbReference>
<evidence type="ECO:0000313" key="2">
    <source>
        <dbReference type="EMBL" id="KTQ96592.1"/>
    </source>
</evidence>
<evidence type="ECO:0000259" key="1">
    <source>
        <dbReference type="Pfam" id="PF10090"/>
    </source>
</evidence>
<dbReference type="PATRIC" id="fig|401562.3.peg.760"/>
<organism evidence="2 3">
    <name type="scientific">Aureimonas ureilytica</name>
    <dbReference type="NCBI Taxonomy" id="401562"/>
    <lineage>
        <taxon>Bacteria</taxon>
        <taxon>Pseudomonadati</taxon>
        <taxon>Pseudomonadota</taxon>
        <taxon>Alphaproteobacteria</taxon>
        <taxon>Hyphomicrobiales</taxon>
        <taxon>Aurantimonadaceae</taxon>
        <taxon>Aureimonas</taxon>
    </lineage>
</organism>
<evidence type="ECO:0000313" key="3">
    <source>
        <dbReference type="Proteomes" id="UP000078272"/>
    </source>
</evidence>
<comment type="caution">
    <text evidence="2">The sequence shown here is derived from an EMBL/GenBank/DDBJ whole genome shotgun (WGS) entry which is preliminary data.</text>
</comment>
<dbReference type="GO" id="GO:0016740">
    <property type="term" value="F:transferase activity"/>
    <property type="evidence" value="ECO:0007669"/>
    <property type="project" value="UniProtKB-KW"/>
</dbReference>
<dbReference type="AlphaFoldDB" id="A0A175RAH7"/>
<dbReference type="InterPro" id="IPR018762">
    <property type="entry name" value="ChpT_C"/>
</dbReference>
<feature type="domain" description="Histidine phosphotransferase ChpT C-terminal" evidence="1">
    <location>
        <begin position="82"/>
        <end position="202"/>
    </location>
</feature>
<dbReference type="InterPro" id="IPR036890">
    <property type="entry name" value="HATPase_C_sf"/>
</dbReference>
<sequence>MTHLPDLSAADLAALLASRLCHDIISPVGAVQAGLELLDEMPNDPEAMALVRRSTQSAVAKLQFARIAYGSSGSTVAQIDMGDAKTVAEGFMSFEKAELHWEGQRAYVPKNVAKLILNLIVIANASVPRGRTVTVRVEELEPRLRITLTASGKPLRVPATFRALLGGETMAEPIDAHGVQQYYTLLLARECGATITLAQEGETAVFSVERD</sequence>
<proteinExistence type="predicted"/>
<dbReference type="Pfam" id="PF10090">
    <property type="entry name" value="HPTransfase"/>
    <property type="match status" value="1"/>
</dbReference>
<accession>A0A175RAH7</accession>